<accession>A0AAW1NM18</accession>
<keyword evidence="7" id="KW-0325">Glycoprotein</keyword>
<evidence type="ECO:0000256" key="9">
    <source>
        <dbReference type="SAM" id="SignalP"/>
    </source>
</evidence>
<organism evidence="10 11">
    <name type="scientific">Popillia japonica</name>
    <name type="common">Japanese beetle</name>
    <dbReference type="NCBI Taxonomy" id="7064"/>
    <lineage>
        <taxon>Eukaryota</taxon>
        <taxon>Metazoa</taxon>
        <taxon>Ecdysozoa</taxon>
        <taxon>Arthropoda</taxon>
        <taxon>Hexapoda</taxon>
        <taxon>Insecta</taxon>
        <taxon>Pterygota</taxon>
        <taxon>Neoptera</taxon>
        <taxon>Endopterygota</taxon>
        <taxon>Coleoptera</taxon>
        <taxon>Polyphaga</taxon>
        <taxon>Scarabaeiformia</taxon>
        <taxon>Scarabaeidae</taxon>
        <taxon>Rutelinae</taxon>
        <taxon>Popillia</taxon>
    </lineage>
</organism>
<dbReference type="AlphaFoldDB" id="A0AAW1NM18"/>
<comment type="subcellular location">
    <subcellularLocation>
        <location evidence="1">Membrane</location>
        <topology evidence="1">Lipid-anchor</topology>
        <topology evidence="1">GPI-anchor</topology>
    </subcellularLocation>
</comment>
<dbReference type="EMBL" id="JASPKY010000002">
    <property type="protein sequence ID" value="KAK9759027.1"/>
    <property type="molecule type" value="Genomic_DNA"/>
</dbReference>
<dbReference type="Proteomes" id="UP001458880">
    <property type="component" value="Unassembled WGS sequence"/>
</dbReference>
<evidence type="ECO:0000256" key="2">
    <source>
        <dbReference type="ARBA" id="ARBA00022622"/>
    </source>
</evidence>
<evidence type="ECO:0000256" key="6">
    <source>
        <dbReference type="ARBA" id="ARBA00023136"/>
    </source>
</evidence>
<dbReference type="GO" id="GO:0032222">
    <property type="term" value="P:regulation of synaptic transmission, cholinergic"/>
    <property type="evidence" value="ECO:0007669"/>
    <property type="project" value="InterPro"/>
</dbReference>
<comment type="caution">
    <text evidence="10">The sequence shown here is derived from an EMBL/GenBank/DDBJ whole genome shotgun (WGS) entry which is preliminary data.</text>
</comment>
<dbReference type="PANTHER" id="PTHR33562">
    <property type="entry name" value="ATILLA, ISOFORM B-RELATED-RELATED"/>
    <property type="match status" value="1"/>
</dbReference>
<dbReference type="InterPro" id="IPR050975">
    <property type="entry name" value="Sleep_regulator"/>
</dbReference>
<evidence type="ECO:0000256" key="3">
    <source>
        <dbReference type="ARBA" id="ARBA00022692"/>
    </source>
</evidence>
<evidence type="ECO:0000256" key="4">
    <source>
        <dbReference type="ARBA" id="ARBA00022729"/>
    </source>
</evidence>
<dbReference type="GO" id="GO:0098552">
    <property type="term" value="C:side of membrane"/>
    <property type="evidence" value="ECO:0007669"/>
    <property type="project" value="UniProtKB-KW"/>
</dbReference>
<feature type="signal peptide" evidence="9">
    <location>
        <begin position="1"/>
        <end position="20"/>
    </location>
</feature>
<evidence type="ECO:0000256" key="5">
    <source>
        <dbReference type="ARBA" id="ARBA00022989"/>
    </source>
</evidence>
<evidence type="ECO:0000256" key="1">
    <source>
        <dbReference type="ARBA" id="ARBA00004589"/>
    </source>
</evidence>
<dbReference type="Pfam" id="PF17064">
    <property type="entry name" value="QVR"/>
    <property type="match status" value="1"/>
</dbReference>
<evidence type="ECO:0000256" key="7">
    <source>
        <dbReference type="ARBA" id="ARBA00023180"/>
    </source>
</evidence>
<keyword evidence="8" id="KW-0449">Lipoprotein</keyword>
<gene>
    <name evidence="10" type="ORF">QE152_g224</name>
</gene>
<evidence type="ECO:0000313" key="10">
    <source>
        <dbReference type="EMBL" id="KAK9759027.1"/>
    </source>
</evidence>
<protein>
    <submittedName>
        <fullName evidence="10">Sleepless protein</fullName>
    </submittedName>
</protein>
<name>A0AAW1NM18_POPJA</name>
<evidence type="ECO:0000313" key="11">
    <source>
        <dbReference type="Proteomes" id="UP001458880"/>
    </source>
</evidence>
<keyword evidence="4 9" id="KW-0732">Signal</keyword>
<keyword evidence="2" id="KW-0336">GPI-anchor</keyword>
<evidence type="ECO:0000256" key="8">
    <source>
        <dbReference type="ARBA" id="ARBA00023288"/>
    </source>
</evidence>
<proteinExistence type="predicted"/>
<dbReference type="PANTHER" id="PTHR33562:SF20">
    <property type="entry name" value="PROTEIN QUIVER"/>
    <property type="match status" value="1"/>
</dbReference>
<keyword evidence="5" id="KW-1133">Transmembrane helix</keyword>
<dbReference type="InterPro" id="IPR031424">
    <property type="entry name" value="QVR-like"/>
</dbReference>
<keyword evidence="6" id="KW-0472">Membrane</keyword>
<reference evidence="10 11" key="1">
    <citation type="journal article" date="2024" name="BMC Genomics">
        <title>De novo assembly and annotation of Popillia japonica's genome with initial clues to its potential as an invasive pest.</title>
        <authorList>
            <person name="Cucini C."/>
            <person name="Boschi S."/>
            <person name="Funari R."/>
            <person name="Cardaioli E."/>
            <person name="Iannotti N."/>
            <person name="Marturano G."/>
            <person name="Paoli F."/>
            <person name="Bruttini M."/>
            <person name="Carapelli A."/>
            <person name="Frati F."/>
            <person name="Nardi F."/>
        </authorList>
    </citation>
    <scope>NUCLEOTIDE SEQUENCE [LARGE SCALE GENOMIC DNA]</scope>
    <source>
        <strain evidence="10">DMR45628</strain>
    </source>
</reference>
<feature type="chain" id="PRO_5043632044" evidence="9">
    <location>
        <begin position="21"/>
        <end position="143"/>
    </location>
</feature>
<keyword evidence="11" id="KW-1185">Reference proteome</keyword>
<sequence>MSRVIYIIPLLLCFSSTVFGLKCYECDSSKNVACDFGFLSFTQNVKDCSADTSFIGGLIPSTCTKIVAKAKNGEEYIKRGCGVSTGIINNCQALAKTLQFAVADENIASIDCYPCDTDKCNSSTSLRAFSFLGIFIACLLYLL</sequence>
<dbReference type="GO" id="GO:0030431">
    <property type="term" value="P:sleep"/>
    <property type="evidence" value="ECO:0007669"/>
    <property type="project" value="InterPro"/>
</dbReference>
<keyword evidence="3" id="KW-0812">Transmembrane</keyword>